<proteinExistence type="predicted"/>
<dbReference type="Gene3D" id="3.40.50.1820">
    <property type="entry name" value="alpha/beta hydrolase"/>
    <property type="match status" value="1"/>
</dbReference>
<dbReference type="PANTHER" id="PTHR43798">
    <property type="entry name" value="MONOACYLGLYCEROL LIPASE"/>
    <property type="match status" value="1"/>
</dbReference>
<dbReference type="EMBL" id="CP094298">
    <property type="protein sequence ID" value="UNZ00845.1"/>
    <property type="molecule type" value="Genomic_DNA"/>
</dbReference>
<name>A0ABY3YSA3_STRRM</name>
<dbReference type="GO" id="GO:0016787">
    <property type="term" value="F:hydrolase activity"/>
    <property type="evidence" value="ECO:0007669"/>
    <property type="project" value="UniProtKB-KW"/>
</dbReference>
<keyword evidence="4" id="KW-1185">Reference proteome</keyword>
<evidence type="ECO:0000256" key="1">
    <source>
        <dbReference type="ARBA" id="ARBA00022801"/>
    </source>
</evidence>
<dbReference type="SUPFAM" id="SSF53474">
    <property type="entry name" value="alpha/beta-Hydrolases"/>
    <property type="match status" value="1"/>
</dbReference>
<dbReference type="Pfam" id="PF12697">
    <property type="entry name" value="Abhydrolase_6"/>
    <property type="match status" value="1"/>
</dbReference>
<protein>
    <submittedName>
        <fullName evidence="3">Hydrolase</fullName>
        <ecNumber evidence="3">3.-.-.-</ecNumber>
    </submittedName>
</protein>
<dbReference type="InterPro" id="IPR000073">
    <property type="entry name" value="AB_hydrolase_1"/>
</dbReference>
<dbReference type="Proteomes" id="UP000829494">
    <property type="component" value="Chromosome"/>
</dbReference>
<gene>
    <name evidence="3" type="ORF">SRIMR7_01675</name>
</gene>
<dbReference type="InterPro" id="IPR050266">
    <property type="entry name" value="AB_hydrolase_sf"/>
</dbReference>
<keyword evidence="1 3" id="KW-0378">Hydrolase</keyword>
<dbReference type="PANTHER" id="PTHR43798:SF31">
    <property type="entry name" value="AB HYDROLASE SUPERFAMILY PROTEIN YCLE"/>
    <property type="match status" value="1"/>
</dbReference>
<evidence type="ECO:0000313" key="4">
    <source>
        <dbReference type="Proteomes" id="UP000829494"/>
    </source>
</evidence>
<accession>A0ABY3YSA3</accession>
<sequence length="270" mass="28054">MVRMAELVATSVGGTPITALDDGEGPPLLLVHGGGGGTASWDGVIRSLADGFRVVRIARRIYVPGATTPPYYSTAVEAADILAIAGLLGRPPLLAGHSSGAVAALEAAVRAPEALAGLFLYEPPVSTRSLAGGEAARRARAAFEAGDAREAMRIHLRYIVREPADLVETMVADPKARAAFTAKAAAGFADIDALDALGVGVERFQRLHVPTTLLQGDKSPAHLRERLADLATALPDARIVTLAGQGHTAHLTAPAELAEAIREAATRVFR</sequence>
<evidence type="ECO:0000259" key="2">
    <source>
        <dbReference type="Pfam" id="PF12697"/>
    </source>
</evidence>
<evidence type="ECO:0000313" key="3">
    <source>
        <dbReference type="EMBL" id="UNZ00845.1"/>
    </source>
</evidence>
<dbReference type="EC" id="3.-.-.-" evidence="3"/>
<dbReference type="InterPro" id="IPR029058">
    <property type="entry name" value="AB_hydrolase_fold"/>
</dbReference>
<feature type="domain" description="AB hydrolase-1" evidence="2">
    <location>
        <begin position="28"/>
        <end position="260"/>
    </location>
</feature>
<reference evidence="3 4" key="1">
    <citation type="submission" date="2022-03" db="EMBL/GenBank/DDBJ databases">
        <title>Complete genome of Streptomyces rimosus ssp. rimosus R7 (=ATCC 10970).</title>
        <authorList>
            <person name="Beganovic S."/>
            <person name="Ruckert C."/>
            <person name="Busche T."/>
            <person name="Kalinowski J."/>
            <person name="Wittmann C."/>
        </authorList>
    </citation>
    <scope>NUCLEOTIDE SEQUENCE [LARGE SCALE GENOMIC DNA]</scope>
    <source>
        <strain evidence="3 4">R7</strain>
    </source>
</reference>
<organism evidence="3 4">
    <name type="scientific">Streptomyces rimosus subsp. rimosus</name>
    <dbReference type="NCBI Taxonomy" id="132474"/>
    <lineage>
        <taxon>Bacteria</taxon>
        <taxon>Bacillati</taxon>
        <taxon>Actinomycetota</taxon>
        <taxon>Actinomycetes</taxon>
        <taxon>Kitasatosporales</taxon>
        <taxon>Streptomycetaceae</taxon>
        <taxon>Streptomyces</taxon>
    </lineage>
</organism>